<proteinExistence type="predicted"/>
<reference evidence="1 2" key="1">
    <citation type="journal article" date="2019" name="Int. J. Syst. Evol. Microbiol.">
        <title>The Global Catalogue of Microorganisms (GCM) 10K type strain sequencing project: providing services to taxonomists for standard genome sequencing and annotation.</title>
        <authorList>
            <consortium name="The Broad Institute Genomics Platform"/>
            <consortium name="The Broad Institute Genome Sequencing Center for Infectious Disease"/>
            <person name="Wu L."/>
            <person name="Ma J."/>
        </authorList>
    </citation>
    <scope>NUCLEOTIDE SEQUENCE [LARGE SCALE GENOMIC DNA]</scope>
    <source>
        <strain evidence="1 2">JCM 15592</strain>
    </source>
</reference>
<protein>
    <submittedName>
        <fullName evidence="1">Uncharacterized protein</fullName>
    </submittedName>
</protein>
<comment type="caution">
    <text evidence="1">The sequence shown here is derived from an EMBL/GenBank/DDBJ whole genome shotgun (WGS) entry which is preliminary data.</text>
</comment>
<sequence>MQARCLVDKGWDVQLDENNVINYEVSQAQESKLLGDMKSCTSDFLKSYPRPTVDVEGWRRMYAHNVWLMGCLTKEGYPPLVEAPSEAEYLDQARRNGAPEWYAYGAVKNPKDINQLYEQCPQEPAGW</sequence>
<evidence type="ECO:0000313" key="1">
    <source>
        <dbReference type="EMBL" id="GAA1799203.1"/>
    </source>
</evidence>
<name>A0ABN2LTY3_9MICO</name>
<dbReference type="EMBL" id="BAAAPO010000038">
    <property type="protein sequence ID" value="GAA1799203.1"/>
    <property type="molecule type" value="Genomic_DNA"/>
</dbReference>
<gene>
    <name evidence="1" type="ORF">GCM10009811_23950</name>
</gene>
<dbReference type="Proteomes" id="UP001499938">
    <property type="component" value="Unassembled WGS sequence"/>
</dbReference>
<keyword evidence="2" id="KW-1185">Reference proteome</keyword>
<accession>A0ABN2LTY3</accession>
<evidence type="ECO:0000313" key="2">
    <source>
        <dbReference type="Proteomes" id="UP001499938"/>
    </source>
</evidence>
<organism evidence="1 2">
    <name type="scientific">Nostocoides veronense</name>
    <dbReference type="NCBI Taxonomy" id="330836"/>
    <lineage>
        <taxon>Bacteria</taxon>
        <taxon>Bacillati</taxon>
        <taxon>Actinomycetota</taxon>
        <taxon>Actinomycetes</taxon>
        <taxon>Micrococcales</taxon>
        <taxon>Intrasporangiaceae</taxon>
        <taxon>Nostocoides</taxon>
    </lineage>
</organism>